<keyword evidence="2" id="KW-1185">Reference proteome</keyword>
<gene>
    <name evidence="1" type="ORF">L1987_37945</name>
</gene>
<evidence type="ECO:0000313" key="1">
    <source>
        <dbReference type="EMBL" id="KAI3795294.1"/>
    </source>
</evidence>
<name>A0ACB9HHA6_9ASTR</name>
<organism evidence="1 2">
    <name type="scientific">Smallanthus sonchifolius</name>
    <dbReference type="NCBI Taxonomy" id="185202"/>
    <lineage>
        <taxon>Eukaryota</taxon>
        <taxon>Viridiplantae</taxon>
        <taxon>Streptophyta</taxon>
        <taxon>Embryophyta</taxon>
        <taxon>Tracheophyta</taxon>
        <taxon>Spermatophyta</taxon>
        <taxon>Magnoliopsida</taxon>
        <taxon>eudicotyledons</taxon>
        <taxon>Gunneridae</taxon>
        <taxon>Pentapetalae</taxon>
        <taxon>asterids</taxon>
        <taxon>campanulids</taxon>
        <taxon>Asterales</taxon>
        <taxon>Asteraceae</taxon>
        <taxon>Asteroideae</taxon>
        <taxon>Heliantheae alliance</taxon>
        <taxon>Millerieae</taxon>
        <taxon>Smallanthus</taxon>
    </lineage>
</organism>
<comment type="caution">
    <text evidence="1">The sequence shown here is derived from an EMBL/GenBank/DDBJ whole genome shotgun (WGS) entry which is preliminary data.</text>
</comment>
<accession>A0ACB9HHA6</accession>
<proteinExistence type="predicted"/>
<sequence length="132" mass="15016">MNSQSRCGVLGEGSTSSYSGINNTDGCDQEVNMNGDDGSRLLAGESKRRLNVEQVKTDRHLVPTSYYINIELGNKLEPDRKMQLARAYGLQPRQIAIWFQHQILGSMVWWKNPISVAMSFDPCYSLFYFFII</sequence>
<dbReference type="EMBL" id="CM042029">
    <property type="protein sequence ID" value="KAI3795294.1"/>
    <property type="molecule type" value="Genomic_DNA"/>
</dbReference>
<reference evidence="1 2" key="2">
    <citation type="journal article" date="2022" name="Mol. Ecol. Resour.">
        <title>The genomes of chicory, endive, great burdock and yacon provide insights into Asteraceae paleo-polyploidization history and plant inulin production.</title>
        <authorList>
            <person name="Fan W."/>
            <person name="Wang S."/>
            <person name="Wang H."/>
            <person name="Wang A."/>
            <person name="Jiang F."/>
            <person name="Liu H."/>
            <person name="Zhao H."/>
            <person name="Xu D."/>
            <person name="Zhang Y."/>
        </authorList>
    </citation>
    <scope>NUCLEOTIDE SEQUENCE [LARGE SCALE GENOMIC DNA]</scope>
    <source>
        <strain evidence="2">cv. Yunnan</strain>
        <tissue evidence="1">Leaves</tissue>
    </source>
</reference>
<reference evidence="2" key="1">
    <citation type="journal article" date="2022" name="Mol. Ecol. Resour.">
        <title>The genomes of chicory, endive, great burdock and yacon provide insights into Asteraceae palaeo-polyploidization history and plant inulin production.</title>
        <authorList>
            <person name="Fan W."/>
            <person name="Wang S."/>
            <person name="Wang H."/>
            <person name="Wang A."/>
            <person name="Jiang F."/>
            <person name="Liu H."/>
            <person name="Zhao H."/>
            <person name="Xu D."/>
            <person name="Zhang Y."/>
        </authorList>
    </citation>
    <scope>NUCLEOTIDE SEQUENCE [LARGE SCALE GENOMIC DNA]</scope>
    <source>
        <strain evidence="2">cv. Yunnan</strain>
    </source>
</reference>
<evidence type="ECO:0000313" key="2">
    <source>
        <dbReference type="Proteomes" id="UP001056120"/>
    </source>
</evidence>
<dbReference type="Proteomes" id="UP001056120">
    <property type="component" value="Linkage Group LG12"/>
</dbReference>
<protein>
    <submittedName>
        <fullName evidence="1">Uncharacterized protein</fullName>
    </submittedName>
</protein>